<evidence type="ECO:0000256" key="1">
    <source>
        <dbReference type="ARBA" id="ARBA00023125"/>
    </source>
</evidence>
<feature type="non-terminal residue" evidence="5">
    <location>
        <position position="1"/>
    </location>
</feature>
<dbReference type="Pfam" id="PF00250">
    <property type="entry name" value="Forkhead"/>
    <property type="match status" value="1"/>
</dbReference>
<accession>A0A5C3NKK3</accession>
<dbReference type="SMART" id="SM00339">
    <property type="entry name" value="FH"/>
    <property type="match status" value="1"/>
</dbReference>
<dbReference type="PROSITE" id="PS50039">
    <property type="entry name" value="FORK_HEAD_3"/>
    <property type="match status" value="1"/>
</dbReference>
<feature type="region of interest" description="Disordered" evidence="3">
    <location>
        <begin position="144"/>
        <end position="163"/>
    </location>
</feature>
<feature type="domain" description="Fork-head" evidence="4">
    <location>
        <begin position="86"/>
        <end position="132"/>
    </location>
</feature>
<dbReference type="GO" id="GO:0003700">
    <property type="term" value="F:DNA-binding transcription factor activity"/>
    <property type="evidence" value="ECO:0007669"/>
    <property type="project" value="InterPro"/>
</dbReference>
<dbReference type="InterPro" id="IPR036390">
    <property type="entry name" value="WH_DNA-bd_sf"/>
</dbReference>
<dbReference type="Gene3D" id="1.10.10.10">
    <property type="entry name" value="Winged helix-like DNA-binding domain superfamily/Winged helix DNA-binding domain"/>
    <property type="match status" value="1"/>
</dbReference>
<evidence type="ECO:0000313" key="5">
    <source>
        <dbReference type="EMBL" id="TFK77552.1"/>
    </source>
</evidence>
<keyword evidence="6" id="KW-1185">Reference proteome</keyword>
<evidence type="ECO:0000256" key="3">
    <source>
        <dbReference type="SAM" id="MobiDB-lite"/>
    </source>
</evidence>
<feature type="DNA-binding region" description="Fork-head" evidence="2">
    <location>
        <begin position="86"/>
        <end position="132"/>
    </location>
</feature>
<sequence length="163" mass="17996">YYLADSTGSSWGTLIVVERTLSGSIQSHGKLYMPNILQEHLGYDIAYFVQQRTPSDSEVYSTLRIPTDKYGMGLGAVSSMTQRGGKPRHAMSTLIQLALLGSPRRCLLGYEIVAILMGHFPYYRSATEDWKTWVAGAVSRQTTQTSTAGHGITQQQQPDFDGT</sequence>
<dbReference type="InterPro" id="IPR001766">
    <property type="entry name" value="Fork_head_dom"/>
</dbReference>
<protein>
    <recommendedName>
        <fullName evidence="4">Fork-head domain-containing protein</fullName>
    </recommendedName>
</protein>
<dbReference type="InParanoid" id="A0A5C3NKK3"/>
<keyword evidence="1 2" id="KW-0238">DNA-binding</keyword>
<dbReference type="GO" id="GO:0005634">
    <property type="term" value="C:nucleus"/>
    <property type="evidence" value="ECO:0007669"/>
    <property type="project" value="UniProtKB-SubCell"/>
</dbReference>
<feature type="non-terminal residue" evidence="5">
    <location>
        <position position="163"/>
    </location>
</feature>
<dbReference type="InterPro" id="IPR036388">
    <property type="entry name" value="WH-like_DNA-bd_sf"/>
</dbReference>
<dbReference type="EMBL" id="ML213499">
    <property type="protein sequence ID" value="TFK77552.1"/>
    <property type="molecule type" value="Genomic_DNA"/>
</dbReference>
<dbReference type="SUPFAM" id="SSF46785">
    <property type="entry name" value="Winged helix' DNA-binding domain"/>
    <property type="match status" value="1"/>
</dbReference>
<keyword evidence="2" id="KW-0539">Nucleus</keyword>
<comment type="subcellular location">
    <subcellularLocation>
        <location evidence="2">Nucleus</location>
    </subcellularLocation>
</comment>
<evidence type="ECO:0000313" key="6">
    <source>
        <dbReference type="Proteomes" id="UP000308197"/>
    </source>
</evidence>
<evidence type="ECO:0000259" key="4">
    <source>
        <dbReference type="PROSITE" id="PS50039"/>
    </source>
</evidence>
<evidence type="ECO:0000256" key="2">
    <source>
        <dbReference type="PROSITE-ProRule" id="PRU00089"/>
    </source>
</evidence>
<dbReference type="GO" id="GO:0043565">
    <property type="term" value="F:sequence-specific DNA binding"/>
    <property type="evidence" value="ECO:0007669"/>
    <property type="project" value="InterPro"/>
</dbReference>
<gene>
    <name evidence="5" type="ORF">K466DRAFT_571408</name>
</gene>
<proteinExistence type="predicted"/>
<name>A0A5C3NKK3_9APHY</name>
<dbReference type="AlphaFoldDB" id="A0A5C3NKK3"/>
<organism evidence="5 6">
    <name type="scientific">Polyporus arcularius HHB13444</name>
    <dbReference type="NCBI Taxonomy" id="1314778"/>
    <lineage>
        <taxon>Eukaryota</taxon>
        <taxon>Fungi</taxon>
        <taxon>Dikarya</taxon>
        <taxon>Basidiomycota</taxon>
        <taxon>Agaricomycotina</taxon>
        <taxon>Agaricomycetes</taxon>
        <taxon>Polyporales</taxon>
        <taxon>Polyporaceae</taxon>
        <taxon>Polyporus</taxon>
    </lineage>
</organism>
<dbReference type="Proteomes" id="UP000308197">
    <property type="component" value="Unassembled WGS sequence"/>
</dbReference>
<reference evidence="5 6" key="1">
    <citation type="journal article" date="2019" name="Nat. Ecol. Evol.">
        <title>Megaphylogeny resolves global patterns of mushroom evolution.</title>
        <authorList>
            <person name="Varga T."/>
            <person name="Krizsan K."/>
            <person name="Foldi C."/>
            <person name="Dima B."/>
            <person name="Sanchez-Garcia M."/>
            <person name="Sanchez-Ramirez S."/>
            <person name="Szollosi G.J."/>
            <person name="Szarkandi J.G."/>
            <person name="Papp V."/>
            <person name="Albert L."/>
            <person name="Andreopoulos W."/>
            <person name="Angelini C."/>
            <person name="Antonin V."/>
            <person name="Barry K.W."/>
            <person name="Bougher N.L."/>
            <person name="Buchanan P."/>
            <person name="Buyck B."/>
            <person name="Bense V."/>
            <person name="Catcheside P."/>
            <person name="Chovatia M."/>
            <person name="Cooper J."/>
            <person name="Damon W."/>
            <person name="Desjardin D."/>
            <person name="Finy P."/>
            <person name="Geml J."/>
            <person name="Haridas S."/>
            <person name="Hughes K."/>
            <person name="Justo A."/>
            <person name="Karasinski D."/>
            <person name="Kautmanova I."/>
            <person name="Kiss B."/>
            <person name="Kocsube S."/>
            <person name="Kotiranta H."/>
            <person name="LaButti K.M."/>
            <person name="Lechner B.E."/>
            <person name="Liimatainen K."/>
            <person name="Lipzen A."/>
            <person name="Lukacs Z."/>
            <person name="Mihaltcheva S."/>
            <person name="Morgado L.N."/>
            <person name="Niskanen T."/>
            <person name="Noordeloos M.E."/>
            <person name="Ohm R.A."/>
            <person name="Ortiz-Santana B."/>
            <person name="Ovrebo C."/>
            <person name="Racz N."/>
            <person name="Riley R."/>
            <person name="Savchenko A."/>
            <person name="Shiryaev A."/>
            <person name="Soop K."/>
            <person name="Spirin V."/>
            <person name="Szebenyi C."/>
            <person name="Tomsovsky M."/>
            <person name="Tulloss R.E."/>
            <person name="Uehling J."/>
            <person name="Grigoriev I.V."/>
            <person name="Vagvolgyi C."/>
            <person name="Papp T."/>
            <person name="Martin F.M."/>
            <person name="Miettinen O."/>
            <person name="Hibbett D.S."/>
            <person name="Nagy L.G."/>
        </authorList>
    </citation>
    <scope>NUCLEOTIDE SEQUENCE [LARGE SCALE GENOMIC DNA]</scope>
    <source>
        <strain evidence="5 6">HHB13444</strain>
    </source>
</reference>